<evidence type="ECO:0000313" key="2">
    <source>
        <dbReference type="EMBL" id="MFC6041085.1"/>
    </source>
</evidence>
<evidence type="ECO:0000313" key="3">
    <source>
        <dbReference type="Proteomes" id="UP001596170"/>
    </source>
</evidence>
<keyword evidence="3" id="KW-1185">Reference proteome</keyword>
<keyword evidence="1" id="KW-0472">Membrane</keyword>
<reference evidence="3" key="1">
    <citation type="journal article" date="2019" name="Int. J. Syst. Evol. Microbiol.">
        <title>The Global Catalogue of Microorganisms (GCM) 10K type strain sequencing project: providing services to taxonomists for standard genome sequencing and annotation.</title>
        <authorList>
            <consortium name="The Broad Institute Genomics Platform"/>
            <consortium name="The Broad Institute Genome Sequencing Center for Infectious Disease"/>
            <person name="Wu L."/>
            <person name="Ma J."/>
        </authorList>
    </citation>
    <scope>NUCLEOTIDE SEQUENCE [LARGE SCALE GENOMIC DNA]</scope>
    <source>
        <strain evidence="3">CCUG 54527</strain>
    </source>
</reference>
<name>A0ABW1LC27_9BACL</name>
<protein>
    <submittedName>
        <fullName evidence="2">DUF6241 domain-containing protein</fullName>
    </submittedName>
</protein>
<keyword evidence="1" id="KW-1133">Transmembrane helix</keyword>
<dbReference type="EMBL" id="JBHSRI010000025">
    <property type="protein sequence ID" value="MFC6041085.1"/>
    <property type="molecule type" value="Genomic_DNA"/>
</dbReference>
<gene>
    <name evidence="2" type="ORF">ACFPYN_16785</name>
</gene>
<sequence length="181" mass="20819">MKETKTKFKFTRLQKIVLSVTVLALIGYIGFSMYGENRPIIKKDGTITEKATEDGGKIIIVDEGKKIPVEEEFPFTMKDSQVATAIHAMSHQKIEADEKWGLLPLTTERVARLMDVIETNKNDYKNARLYMGILTRWSENDFSQIDLEHNQIWESQGGTIGRATGILSYEEEVKYIEQYYE</sequence>
<dbReference type="RefSeq" id="WP_377735735.1">
    <property type="nucleotide sequence ID" value="NZ_JBHSRI010000025.1"/>
</dbReference>
<evidence type="ECO:0000256" key="1">
    <source>
        <dbReference type="SAM" id="Phobius"/>
    </source>
</evidence>
<proteinExistence type="predicted"/>
<feature type="transmembrane region" description="Helical" evidence="1">
    <location>
        <begin position="16"/>
        <end position="34"/>
    </location>
</feature>
<dbReference type="Pfam" id="PF19754">
    <property type="entry name" value="DUF6241"/>
    <property type="match status" value="1"/>
</dbReference>
<accession>A0ABW1LC27</accession>
<comment type="caution">
    <text evidence="2">The sequence shown here is derived from an EMBL/GenBank/DDBJ whole genome shotgun (WGS) entry which is preliminary data.</text>
</comment>
<dbReference type="Proteomes" id="UP001596170">
    <property type="component" value="Unassembled WGS sequence"/>
</dbReference>
<keyword evidence="1" id="KW-0812">Transmembrane</keyword>
<organism evidence="2 3">
    <name type="scientific">Paenisporosarcina macmurdoensis</name>
    <dbReference type="NCBI Taxonomy" id="212659"/>
    <lineage>
        <taxon>Bacteria</taxon>
        <taxon>Bacillati</taxon>
        <taxon>Bacillota</taxon>
        <taxon>Bacilli</taxon>
        <taxon>Bacillales</taxon>
        <taxon>Caryophanaceae</taxon>
        <taxon>Paenisporosarcina</taxon>
    </lineage>
</organism>
<dbReference type="InterPro" id="IPR046208">
    <property type="entry name" value="DUF6241"/>
</dbReference>